<organism evidence="4 5">
    <name type="scientific">Barnesiella viscericola</name>
    <dbReference type="NCBI Taxonomy" id="397865"/>
    <lineage>
        <taxon>Bacteria</taxon>
        <taxon>Pseudomonadati</taxon>
        <taxon>Bacteroidota</taxon>
        <taxon>Bacteroidia</taxon>
        <taxon>Bacteroidales</taxon>
        <taxon>Barnesiellaceae</taxon>
        <taxon>Barnesiella</taxon>
    </lineage>
</organism>
<dbReference type="InterPro" id="IPR032812">
    <property type="entry name" value="SbsA_Ig"/>
</dbReference>
<accession>A0A921MPR6</accession>
<feature type="compositionally biased region" description="Basic residues" evidence="2">
    <location>
        <begin position="613"/>
        <end position="624"/>
    </location>
</feature>
<proteinExistence type="predicted"/>
<dbReference type="AlphaFoldDB" id="A0A921MPR6"/>
<evidence type="ECO:0000259" key="3">
    <source>
        <dbReference type="Pfam" id="PF13205"/>
    </source>
</evidence>
<evidence type="ECO:0000256" key="2">
    <source>
        <dbReference type="SAM" id="MobiDB-lite"/>
    </source>
</evidence>
<feature type="domain" description="SbsA Ig-like" evidence="3">
    <location>
        <begin position="40"/>
        <end position="139"/>
    </location>
</feature>
<name>A0A921MPR6_9BACT</name>
<evidence type="ECO:0000313" key="4">
    <source>
        <dbReference type="EMBL" id="HJG88165.1"/>
    </source>
</evidence>
<dbReference type="GO" id="GO:0030246">
    <property type="term" value="F:carbohydrate binding"/>
    <property type="evidence" value="ECO:0007669"/>
    <property type="project" value="InterPro"/>
</dbReference>
<dbReference type="Proteomes" id="UP000757103">
    <property type="component" value="Unassembled WGS sequence"/>
</dbReference>
<dbReference type="RefSeq" id="WP_273305244.1">
    <property type="nucleotide sequence ID" value="NZ_DYUD01000009.1"/>
</dbReference>
<sequence>MNSKQPHSNTIAYRLAAALILALSIYSCANMSRPGGGPYDVTPPKFVKSTPAPGELNVSKQRVEIEFDEIIQVESPGEKVVVSPPQKDMPEIRATGRKVSILLKDSLLPNTTYTIDFSNAIVDNNEKNPLYNFAYAFSTGPQIDTLQVSGILLNASDLEPVTGMMVGLHSNLDDSAFQKLPLERIASSDERGHFTIRNVAPGKYRLFALKDLNRDYRFDNPSEEIAFFDSIVVPTADVKLHVDTLWKDSVTIDTIIEYNHTHFYPNDILLTSFNEGFQSQYLDKEERTDRRKISLYFKAPADSLPRLKPLNFEGDDWAILERSVHNDTLHYWIKDSLIYNMDTLLFAAEYLRTDSLRQLSPYNDTLKFIMRKRVNKSTPKKEKKKETDSIEAPEIKFLQMTPKASGKLDVYKSLEYTFAEPIQSYDRSKIHLEQKRDTLWIPIADSLFNFQQDTLALRNYKLSYKWAPGETYRVTMDSIAFTNIYGLFTDDYNQEFTVKALEEYANLYLAITGPTGPAVVEILDSNDKPIRSAPVIDGGAEFMYLNPGTYYARLYIDRNENGQYDTGNYAEKRQPEEVSYYPQALELKANWDVEQDWDIYETPVDKQKPDKIKKNKPKQKVRRF</sequence>
<evidence type="ECO:0000256" key="1">
    <source>
        <dbReference type="ARBA" id="ARBA00022729"/>
    </source>
</evidence>
<comment type="caution">
    <text evidence="4">The sequence shown here is derived from an EMBL/GenBank/DDBJ whole genome shotgun (WGS) entry which is preliminary data.</text>
</comment>
<feature type="region of interest" description="Disordered" evidence="2">
    <location>
        <begin position="602"/>
        <end position="624"/>
    </location>
</feature>
<dbReference type="InterPro" id="IPR013784">
    <property type="entry name" value="Carb-bd-like_fold"/>
</dbReference>
<evidence type="ECO:0000313" key="5">
    <source>
        <dbReference type="Proteomes" id="UP000757103"/>
    </source>
</evidence>
<dbReference type="SUPFAM" id="SSF49452">
    <property type="entry name" value="Starch-binding domain-like"/>
    <property type="match status" value="1"/>
</dbReference>
<dbReference type="Pfam" id="PF13205">
    <property type="entry name" value="Big_5"/>
    <property type="match status" value="1"/>
</dbReference>
<reference evidence="4" key="2">
    <citation type="submission" date="2021-09" db="EMBL/GenBank/DDBJ databases">
        <authorList>
            <person name="Gilroy R."/>
        </authorList>
    </citation>
    <scope>NUCLEOTIDE SEQUENCE</scope>
    <source>
        <strain evidence="4">CHK121-7720</strain>
    </source>
</reference>
<dbReference type="PROSITE" id="PS51257">
    <property type="entry name" value="PROKAR_LIPOPROTEIN"/>
    <property type="match status" value="1"/>
</dbReference>
<gene>
    <name evidence="4" type="ORF">K8U91_01635</name>
</gene>
<feature type="compositionally biased region" description="Basic and acidic residues" evidence="2">
    <location>
        <begin position="603"/>
        <end position="612"/>
    </location>
</feature>
<protein>
    <submittedName>
        <fullName evidence="4">Ig-like domain-containing protein</fullName>
    </submittedName>
</protein>
<keyword evidence="1" id="KW-0732">Signal</keyword>
<reference evidence="4" key="1">
    <citation type="journal article" date="2021" name="PeerJ">
        <title>Extensive microbial diversity within the chicken gut microbiome revealed by metagenomics and culture.</title>
        <authorList>
            <person name="Gilroy R."/>
            <person name="Ravi A."/>
            <person name="Getino M."/>
            <person name="Pursley I."/>
            <person name="Horton D.L."/>
            <person name="Alikhan N.F."/>
            <person name="Baker D."/>
            <person name="Gharbi K."/>
            <person name="Hall N."/>
            <person name="Watson M."/>
            <person name="Adriaenssens E.M."/>
            <person name="Foster-Nyarko E."/>
            <person name="Jarju S."/>
            <person name="Secka A."/>
            <person name="Antonio M."/>
            <person name="Oren A."/>
            <person name="Chaudhuri R.R."/>
            <person name="La Ragione R."/>
            <person name="Hildebrand F."/>
            <person name="Pallen M.J."/>
        </authorList>
    </citation>
    <scope>NUCLEOTIDE SEQUENCE</scope>
    <source>
        <strain evidence="4">CHK121-7720</strain>
    </source>
</reference>
<dbReference type="EMBL" id="DYUD01000009">
    <property type="protein sequence ID" value="HJG88165.1"/>
    <property type="molecule type" value="Genomic_DNA"/>
</dbReference>